<dbReference type="PIRSF" id="PIRSF003113">
    <property type="entry name" value="BolA"/>
    <property type="match status" value="1"/>
</dbReference>
<organism evidence="3 4">
    <name type="scientific">Blastochloris tepida</name>
    <dbReference type="NCBI Taxonomy" id="2233851"/>
    <lineage>
        <taxon>Bacteria</taxon>
        <taxon>Pseudomonadati</taxon>
        <taxon>Pseudomonadota</taxon>
        <taxon>Alphaproteobacteria</taxon>
        <taxon>Hyphomicrobiales</taxon>
        <taxon>Blastochloridaceae</taxon>
        <taxon>Blastochloris</taxon>
    </lineage>
</organism>
<evidence type="ECO:0000313" key="3">
    <source>
        <dbReference type="EMBL" id="BBF94677.1"/>
    </source>
</evidence>
<dbReference type="PANTHER" id="PTHR46230:SF7">
    <property type="entry name" value="BOLA-LIKE PROTEIN 1"/>
    <property type="match status" value="1"/>
</dbReference>
<dbReference type="Pfam" id="PF01722">
    <property type="entry name" value="BolA"/>
    <property type="match status" value="1"/>
</dbReference>
<dbReference type="Proteomes" id="UP000266934">
    <property type="component" value="Chromosome"/>
</dbReference>
<dbReference type="OrthoDB" id="9811118at2"/>
<keyword evidence="4" id="KW-1185">Reference proteome</keyword>
<gene>
    <name evidence="3" type="ORF">BLTE_33620</name>
</gene>
<protein>
    <submittedName>
        <fullName evidence="3">BolA family transcriptional regulator</fullName>
    </submittedName>
</protein>
<dbReference type="KEGG" id="blag:BLTE_33620"/>
<dbReference type="InterPro" id="IPR002634">
    <property type="entry name" value="BolA"/>
</dbReference>
<dbReference type="Gene3D" id="3.30.300.90">
    <property type="entry name" value="BolA-like"/>
    <property type="match status" value="1"/>
</dbReference>
<proteinExistence type="inferred from homology"/>
<dbReference type="SUPFAM" id="SSF82657">
    <property type="entry name" value="BolA-like"/>
    <property type="match status" value="1"/>
</dbReference>
<dbReference type="EMBL" id="AP018907">
    <property type="protein sequence ID" value="BBF94677.1"/>
    <property type="molecule type" value="Genomic_DNA"/>
</dbReference>
<dbReference type="AlphaFoldDB" id="A0A348G544"/>
<dbReference type="InterPro" id="IPR036065">
    <property type="entry name" value="BolA-like_sf"/>
</dbReference>
<evidence type="ECO:0000256" key="2">
    <source>
        <dbReference type="SAM" id="MobiDB-lite"/>
    </source>
</evidence>
<evidence type="ECO:0000256" key="1">
    <source>
        <dbReference type="RuleBase" id="RU003860"/>
    </source>
</evidence>
<accession>A0A348G544</accession>
<dbReference type="RefSeq" id="WP_126401744.1">
    <property type="nucleotide sequence ID" value="NZ_AP018907.1"/>
</dbReference>
<feature type="region of interest" description="Disordered" evidence="2">
    <location>
        <begin position="21"/>
        <end position="40"/>
    </location>
</feature>
<comment type="similarity">
    <text evidence="1">Belongs to the BolA/IbaG family.</text>
</comment>
<evidence type="ECO:0000313" key="4">
    <source>
        <dbReference type="Proteomes" id="UP000266934"/>
    </source>
</evidence>
<reference evidence="3 4" key="1">
    <citation type="submission" date="2018-08" db="EMBL/GenBank/DDBJ databases">
        <title>Complete genome sequencing of Blastochloris tepida GI.</title>
        <authorList>
            <person name="Tsukatani Y."/>
            <person name="Mori H."/>
        </authorList>
    </citation>
    <scope>NUCLEOTIDE SEQUENCE [LARGE SCALE GENOMIC DNA]</scope>
    <source>
        <strain evidence="3 4">GI</strain>
    </source>
</reference>
<sequence>MTFAERIESRLRAALAPSELRVEDESARHAGHAGSRPGGETHFRIHIVAEVFRGKSRVARHRMVNDALRAEFAERIHALAIHAAAPGE</sequence>
<dbReference type="GO" id="GO:0016226">
    <property type="term" value="P:iron-sulfur cluster assembly"/>
    <property type="evidence" value="ECO:0007669"/>
    <property type="project" value="TreeGrafter"/>
</dbReference>
<name>A0A348G544_9HYPH</name>
<dbReference type="PANTHER" id="PTHR46230">
    <property type="match status" value="1"/>
</dbReference>